<accession>A0A6J4P9D1</accession>
<feature type="non-terminal residue" evidence="2">
    <location>
        <position position="153"/>
    </location>
</feature>
<feature type="non-terminal residue" evidence="2">
    <location>
        <position position="1"/>
    </location>
</feature>
<feature type="compositionally biased region" description="Basic and acidic residues" evidence="1">
    <location>
        <begin position="44"/>
        <end position="53"/>
    </location>
</feature>
<sequence length="153" mass="16133">GRIPLNLAKPPGGPRPRGPQRVLRSGGVRSGARQGVAHRAARAGGEHAGRGCARDAAGPGLQPLRLPGRDHRGLPGPWLGRRAGGLAPHRAHPRQLRGGERAGRYHSLRRGRVRGNNLRAPRLRGAGAEVLLHPEGRAGLALDQPPAQPVQAR</sequence>
<feature type="compositionally biased region" description="Basic residues" evidence="1">
    <location>
        <begin position="104"/>
        <end position="113"/>
    </location>
</feature>
<dbReference type="EMBL" id="CADCUV010000065">
    <property type="protein sequence ID" value="CAA9407086.1"/>
    <property type="molecule type" value="Genomic_DNA"/>
</dbReference>
<gene>
    <name evidence="2" type="ORF">AVDCRST_MAG22-1625</name>
</gene>
<evidence type="ECO:0000256" key="1">
    <source>
        <dbReference type="SAM" id="MobiDB-lite"/>
    </source>
</evidence>
<evidence type="ECO:0000313" key="2">
    <source>
        <dbReference type="EMBL" id="CAA9407086.1"/>
    </source>
</evidence>
<reference evidence="2" key="1">
    <citation type="submission" date="2020-02" db="EMBL/GenBank/DDBJ databases">
        <authorList>
            <person name="Meier V. D."/>
        </authorList>
    </citation>
    <scope>NUCLEOTIDE SEQUENCE</scope>
    <source>
        <strain evidence="2">AVDCRST_MAG22</strain>
    </source>
</reference>
<protein>
    <submittedName>
        <fullName evidence="2">Mg2 and Co2 transporter CorB family protein</fullName>
    </submittedName>
</protein>
<dbReference type="AlphaFoldDB" id="A0A6J4P9D1"/>
<name>A0A6J4P9D1_9ACTN</name>
<proteinExistence type="predicted"/>
<feature type="region of interest" description="Disordered" evidence="1">
    <location>
        <begin position="1"/>
        <end position="120"/>
    </location>
</feature>
<organism evidence="2">
    <name type="scientific">uncultured Rubrobacteraceae bacterium</name>
    <dbReference type="NCBI Taxonomy" id="349277"/>
    <lineage>
        <taxon>Bacteria</taxon>
        <taxon>Bacillati</taxon>
        <taxon>Actinomycetota</taxon>
        <taxon>Rubrobacteria</taxon>
        <taxon>Rubrobacterales</taxon>
        <taxon>Rubrobacteraceae</taxon>
        <taxon>environmental samples</taxon>
    </lineage>
</organism>